<dbReference type="Proteomes" id="UP000289841">
    <property type="component" value="Chromosome"/>
</dbReference>
<dbReference type="RefSeq" id="WP_035375828.1">
    <property type="nucleotide sequence ID" value="NZ_LR215048.1"/>
</dbReference>
<keyword evidence="1" id="KW-0812">Transmembrane</keyword>
<sequence length="73" mass="8551">MTRLIIYFVALLLFFAIVFKVLRALNLENAFKKNHVWEIKVAYIIFSIVIAHLLAEVVMKLYGWSVIIIQNIN</sequence>
<name>A0A449BCV6_HAPAX</name>
<protein>
    <submittedName>
        <fullName evidence="2">Protein of uncharacterized function (DUF1146)</fullName>
    </submittedName>
</protein>
<dbReference type="KEGG" id="aaxa:NCTC10138_00606"/>
<reference evidence="2" key="1">
    <citation type="submission" date="2019-01" db="EMBL/GenBank/DDBJ databases">
        <authorList>
            <consortium name="Pathogen Informatics"/>
        </authorList>
    </citation>
    <scope>NUCLEOTIDE SEQUENCE [LARGE SCALE GENOMIC DNA]</scope>
    <source>
        <strain evidence="2">NCTC10138</strain>
    </source>
</reference>
<feature type="transmembrane region" description="Helical" evidence="1">
    <location>
        <begin position="40"/>
        <end position="59"/>
    </location>
</feature>
<proteinExistence type="predicted"/>
<keyword evidence="1" id="KW-0472">Membrane</keyword>
<dbReference type="InterPro" id="IPR009526">
    <property type="entry name" value="DUF1146"/>
</dbReference>
<dbReference type="AlphaFoldDB" id="A0A449BCV6"/>
<dbReference type="EMBL" id="LR215048">
    <property type="protein sequence ID" value="VEU80247.1"/>
    <property type="molecule type" value="Genomic_DNA"/>
</dbReference>
<keyword evidence="3" id="KW-1185">Reference proteome</keyword>
<gene>
    <name evidence="2" type="ORF">NCTC10138_00606</name>
</gene>
<evidence type="ECO:0000256" key="1">
    <source>
        <dbReference type="SAM" id="Phobius"/>
    </source>
</evidence>
<keyword evidence="1" id="KW-1133">Transmembrane helix</keyword>
<evidence type="ECO:0000313" key="3">
    <source>
        <dbReference type="Proteomes" id="UP000289841"/>
    </source>
</evidence>
<accession>A0A449BCV6</accession>
<organism evidence="2 3">
    <name type="scientific">Haploplasma axanthum</name>
    <name type="common">Acholeplasma axanthum</name>
    <dbReference type="NCBI Taxonomy" id="29552"/>
    <lineage>
        <taxon>Bacteria</taxon>
        <taxon>Bacillati</taxon>
        <taxon>Mycoplasmatota</taxon>
        <taxon>Mollicutes</taxon>
        <taxon>Acholeplasmatales</taxon>
        <taxon>Acholeplasmataceae</taxon>
        <taxon>Haploplasma</taxon>
    </lineage>
</organism>
<dbReference type="Pfam" id="PF06612">
    <property type="entry name" value="DUF1146"/>
    <property type="match status" value="1"/>
</dbReference>
<evidence type="ECO:0000313" key="2">
    <source>
        <dbReference type="EMBL" id="VEU80247.1"/>
    </source>
</evidence>
<dbReference type="OrthoDB" id="411366at2"/>
<dbReference type="STRING" id="1278311.GCA_000428705_01453"/>